<gene>
    <name evidence="1" type="ORF">FB45DRAFT_1122555</name>
</gene>
<accession>A0AAD7B3V2</accession>
<reference evidence="1" key="1">
    <citation type="submission" date="2023-03" db="EMBL/GenBank/DDBJ databases">
        <title>Massive genome expansion in bonnet fungi (Mycena s.s.) driven by repeated elements and novel gene families across ecological guilds.</title>
        <authorList>
            <consortium name="Lawrence Berkeley National Laboratory"/>
            <person name="Harder C.B."/>
            <person name="Miyauchi S."/>
            <person name="Viragh M."/>
            <person name="Kuo A."/>
            <person name="Thoen E."/>
            <person name="Andreopoulos B."/>
            <person name="Lu D."/>
            <person name="Skrede I."/>
            <person name="Drula E."/>
            <person name="Henrissat B."/>
            <person name="Morin E."/>
            <person name="Kohler A."/>
            <person name="Barry K."/>
            <person name="LaButti K."/>
            <person name="Morin E."/>
            <person name="Salamov A."/>
            <person name="Lipzen A."/>
            <person name="Mereny Z."/>
            <person name="Hegedus B."/>
            <person name="Baldrian P."/>
            <person name="Stursova M."/>
            <person name="Weitz H."/>
            <person name="Taylor A."/>
            <person name="Grigoriev I.V."/>
            <person name="Nagy L.G."/>
            <person name="Martin F."/>
            <person name="Kauserud H."/>
        </authorList>
    </citation>
    <scope>NUCLEOTIDE SEQUENCE</scope>
    <source>
        <strain evidence="1">9284</strain>
    </source>
</reference>
<protein>
    <submittedName>
        <fullName evidence="1">Uncharacterized protein</fullName>
    </submittedName>
</protein>
<dbReference type="Proteomes" id="UP001221142">
    <property type="component" value="Unassembled WGS sequence"/>
</dbReference>
<proteinExistence type="predicted"/>
<evidence type="ECO:0000313" key="1">
    <source>
        <dbReference type="EMBL" id="KAJ7609909.1"/>
    </source>
</evidence>
<evidence type="ECO:0000313" key="2">
    <source>
        <dbReference type="Proteomes" id="UP001221142"/>
    </source>
</evidence>
<sequence>MATVLGKPALPMLLDALLHPSNAGKNRIITACIQLASDEQLRGVYHRCVPAVQMALKESFRAADRRDLLASLGVPREPAMVVEPEIIVLERTLASCPEHRREEAWNKTTLGNVWPHLHLRDPRYISPDSPLDLVETLFHLLETYPPIRSGLKSTYALPRVLNKRLLSFLKSDLPRTLALINKLCRWVDANGKHHVSLPEDLGCGKYYRVFWHALDLPTQRTHLEPFLADLVQSHDGALLKSGALTKLGVLYQCRWQVVHSIAIKALALIEGCEAEKERENIVAFVQNAIALLYERVTKTTSIDDAGKRRAQAALEGGAKDIIERAMKELSASLAKSEESDEEMVTKLWGIFLTNVLQTLDHHHSLVQVVFDSARGVFATKSISSGLLQGIAIDFLNALTPSTKTHLYSNIPAGTHDEMFQIALTLWPPREYIPFYTRSALQYLSRAQKDELWARIADPTYLIGQLTHLDSRSIALSAMKAFSPSPAARHHIVQAALAADGTDSIILDLYALCDITHPNTRAALEKMTYTRLFEDRFVVYRALMHATMAAGSVRVFADTMKFLVRRSKNEIPPDSERVCGLFDVGEVVGLMRKATEEEGREIAEVYMEWERQVNEGVSGLPATSAHILAIANHCLAIFVPDRSGVFFQMGLRIQWARCVHEHGLSKAKNQFVTRATAQRGLDIRDDSDEEEYRTFTSSLNANVDSGFYRIRLGDEAAYVEFLYAEHRRVFEPEVFDEGHPTWERVSRMQGYLDFQLSLLRAARGSGDVPAGWSQGPLKDAMQFVLQLSRLYRRKLGKRELPWWTEFRELRLESNFGRVEADLCYYEASLEAKRRVRTAKVDFLVERLVAMHDTAVYIPFVSQHIMDSRQDLLYDRFITTGKHGVFNLRPVDWTEGDENQPARWDFRTAPRFTPHQCGVFAQMFLNVIRSDEYPLYERVRSTEQYVKLPTTTIHELTALMDLNPRITETILMFLPNLDEPAVGIPLLLAPDVLGGELARTAVYSLKRALEHVPLGNVPRILEKVMEGPLRVGVFKELVRIVSAYLAFPEMQDMVRRLWERPGLHQDVRIALLRSILPSLGSPQQDLAWDIIDKAVAEMNTLQADDTLFVLLAVVPKVTSRIQDDVLRTWFPRSPVLTALGTIAIPTSQCERYAETVLWPLTQIRLNTNLAGAMKDDKKKSSGLAARVPNIRLAAYLACFQSFLESGNALSFAERAKRDALELVDAALEDYKPEDRFPARPEEQLFVYLVECIGHCVAHHSDAWKFLIEVIDFLAARVASLQQDPTPQGHRAIKQLHALHLADNFLFHNIEALYSRVPHETMELLGPLLTHGVQDFFATTFYRRRFSLYQRVAREARGGSGEDILPEARVLLAEIIKLSDGCHTSQDEALAKLTTLLGVIPAASLSVLRGEIMAGEHDVADAPWANSMQFKTLEKTYSCTPTYASQLARFHTHLGTNEPAFYAQHHKELESLIRKALNDSLARESKLSSSEAFEILISPLLARWPREEERDLLARIFKDYSSRFFTLEPDYAVKIVHDVLARARVGHAESMEQAREVVGLLIKHASAGMGSECSFPAAFYLEAIYEGRVSALTLNQLLDIPSAVESGLSFPCGDPSGVDIENRKNKATVAQIQGLYDEWKARNAASLIRDLDTTPGPTYSPNVALIVILDTYKTTPKLILANPNLFLSCIRRVLGDIALNSYATQLFDCLREEVLTPEMSTKWAPPLELGLSFAQKLLVEVPGEVVSSVGSTQSKLEGVELLRWWGETYFFSPSSGSYKQPLEAEGRERLVGVYEELRVLRVLAVRDAEAVVRVRALENLRMGSELGVGSQVKLSGF</sequence>
<keyword evidence="2" id="KW-1185">Reference proteome</keyword>
<comment type="caution">
    <text evidence="1">The sequence shown here is derived from an EMBL/GenBank/DDBJ whole genome shotgun (WGS) entry which is preliminary data.</text>
</comment>
<dbReference type="EMBL" id="JARKIF010000037">
    <property type="protein sequence ID" value="KAJ7609909.1"/>
    <property type="molecule type" value="Genomic_DNA"/>
</dbReference>
<name>A0AAD7B3V2_9AGAR</name>
<organism evidence="1 2">
    <name type="scientific">Roridomyces roridus</name>
    <dbReference type="NCBI Taxonomy" id="1738132"/>
    <lineage>
        <taxon>Eukaryota</taxon>
        <taxon>Fungi</taxon>
        <taxon>Dikarya</taxon>
        <taxon>Basidiomycota</taxon>
        <taxon>Agaricomycotina</taxon>
        <taxon>Agaricomycetes</taxon>
        <taxon>Agaricomycetidae</taxon>
        <taxon>Agaricales</taxon>
        <taxon>Marasmiineae</taxon>
        <taxon>Mycenaceae</taxon>
        <taxon>Roridomyces</taxon>
    </lineage>
</organism>